<keyword evidence="7 13" id="KW-0653">Protein transport</keyword>
<dbReference type="PANTHER" id="PTHR12428:SF65">
    <property type="entry name" value="CYTOCHROME C OXIDASE ASSEMBLY PROTEIN COX18, MITOCHONDRIAL"/>
    <property type="match status" value="1"/>
</dbReference>
<evidence type="ECO:0000256" key="10">
    <source>
        <dbReference type="ARBA" id="ARBA00023186"/>
    </source>
</evidence>
<evidence type="ECO:0000313" key="17">
    <source>
        <dbReference type="EMBL" id="SIS70858.1"/>
    </source>
</evidence>
<evidence type="ECO:0000256" key="6">
    <source>
        <dbReference type="ARBA" id="ARBA00022692"/>
    </source>
</evidence>
<feature type="domain" description="Membrane insertase YidC N-terminal" evidence="16">
    <location>
        <begin position="81"/>
        <end position="371"/>
    </location>
</feature>
<evidence type="ECO:0000256" key="3">
    <source>
        <dbReference type="ARBA" id="ARBA00015325"/>
    </source>
</evidence>
<evidence type="ECO:0000256" key="11">
    <source>
        <dbReference type="ARBA" id="ARBA00033245"/>
    </source>
</evidence>
<dbReference type="Pfam" id="PF02096">
    <property type="entry name" value="60KD_IMP"/>
    <property type="match status" value="1"/>
</dbReference>
<dbReference type="GO" id="GO:0032977">
    <property type="term" value="F:membrane insertase activity"/>
    <property type="evidence" value="ECO:0007669"/>
    <property type="project" value="InterPro"/>
</dbReference>
<dbReference type="OrthoDB" id="9780552at2"/>
<dbReference type="GO" id="GO:0015031">
    <property type="term" value="P:protein transport"/>
    <property type="evidence" value="ECO:0007669"/>
    <property type="project" value="UniProtKB-KW"/>
</dbReference>
<comment type="subcellular location">
    <subcellularLocation>
        <location evidence="1">Cell inner membrane</location>
        <topology evidence="1">Multi-pass membrane protein</topology>
    </subcellularLocation>
    <subcellularLocation>
        <location evidence="13">Cell membrane</location>
        <topology evidence="13">Multi-pass membrane protein</topology>
    </subcellularLocation>
</comment>
<protein>
    <recommendedName>
        <fullName evidence="3 13">Membrane protein insertase YidC</fullName>
    </recommendedName>
    <alternativeName>
        <fullName evidence="12 13">Foldase YidC</fullName>
    </alternativeName>
    <alternativeName>
        <fullName evidence="11 13">Membrane integrase YidC</fullName>
    </alternativeName>
    <alternativeName>
        <fullName evidence="13">Membrane protein YidC</fullName>
    </alternativeName>
</protein>
<evidence type="ECO:0000256" key="13">
    <source>
        <dbReference type="HAMAP-Rule" id="MF_01810"/>
    </source>
</evidence>
<feature type="transmembrane region" description="Helical" evidence="13">
    <location>
        <begin position="7"/>
        <end position="25"/>
    </location>
</feature>
<keyword evidence="8 13" id="KW-1133">Transmembrane helix</keyword>
<dbReference type="CDD" id="cd20070">
    <property type="entry name" value="5TM_YidC_Alb3"/>
    <property type="match status" value="1"/>
</dbReference>
<dbReference type="RefSeq" id="WP_076364743.1">
    <property type="nucleotide sequence ID" value="NZ_FTOM01000002.1"/>
</dbReference>
<dbReference type="InterPro" id="IPR047196">
    <property type="entry name" value="YidC_ALB_C"/>
</dbReference>
<reference evidence="18" key="1">
    <citation type="submission" date="2017-01" db="EMBL/GenBank/DDBJ databases">
        <authorList>
            <person name="Varghese N."/>
            <person name="Submissions S."/>
        </authorList>
    </citation>
    <scope>NUCLEOTIDE SEQUENCE [LARGE SCALE GENOMIC DNA]</scope>
    <source>
        <strain evidence="18">DSM 18714</strain>
    </source>
</reference>
<dbReference type="NCBIfam" id="NF002353">
    <property type="entry name" value="PRK01318.1-4"/>
    <property type="match status" value="1"/>
</dbReference>
<evidence type="ECO:0000313" key="18">
    <source>
        <dbReference type="Proteomes" id="UP000186098"/>
    </source>
</evidence>
<evidence type="ECO:0000256" key="8">
    <source>
        <dbReference type="ARBA" id="ARBA00022989"/>
    </source>
</evidence>
<dbReference type="GO" id="GO:0051205">
    <property type="term" value="P:protein insertion into membrane"/>
    <property type="evidence" value="ECO:0007669"/>
    <property type="project" value="TreeGrafter"/>
</dbReference>
<evidence type="ECO:0000256" key="1">
    <source>
        <dbReference type="ARBA" id="ARBA00004429"/>
    </source>
</evidence>
<dbReference type="Gene3D" id="2.70.98.90">
    <property type="match status" value="1"/>
</dbReference>
<dbReference type="Proteomes" id="UP000186098">
    <property type="component" value="Unassembled WGS sequence"/>
</dbReference>
<keyword evidence="5 13" id="KW-1003">Cell membrane</keyword>
<evidence type="ECO:0000256" key="2">
    <source>
        <dbReference type="ARBA" id="ARBA00010527"/>
    </source>
</evidence>
<comment type="subunit">
    <text evidence="13">Interacts with the Sec translocase complex via SecD. Specifically interacts with transmembrane segments of nascent integral membrane proteins during membrane integration.</text>
</comment>
<dbReference type="PANTHER" id="PTHR12428">
    <property type="entry name" value="OXA1"/>
    <property type="match status" value="1"/>
</dbReference>
<evidence type="ECO:0000259" key="15">
    <source>
        <dbReference type="Pfam" id="PF02096"/>
    </source>
</evidence>
<comment type="similarity">
    <text evidence="2 13">Belongs to the OXA1/ALB3/YidC family. Type 1 subfamily.</text>
</comment>
<accession>A0A1N7LAJ7</accession>
<proteinExistence type="inferred from homology"/>
<dbReference type="EMBL" id="FTOM01000002">
    <property type="protein sequence ID" value="SIS70858.1"/>
    <property type="molecule type" value="Genomic_DNA"/>
</dbReference>
<evidence type="ECO:0000259" key="16">
    <source>
        <dbReference type="Pfam" id="PF14849"/>
    </source>
</evidence>
<comment type="function">
    <text evidence="13">Required for the insertion and/or proper folding and/or complex formation of integral membrane proteins into the membrane. Involved in integration of membrane proteins that insert both dependently and independently of the Sec translocase complex, as well as at least some lipoproteins. Aids folding of multispanning membrane proteins.</text>
</comment>
<dbReference type="Pfam" id="PF14849">
    <property type="entry name" value="YidC_periplas"/>
    <property type="match status" value="1"/>
</dbReference>
<sequence length="663" mass="72081">MDDQNKNLILASVLSFLVILVWYTFVSPPEAPEAQAPGIEASTPAEGLLPPPAAAAPDAAPQVAAPAASPAAAAGVASADRVQIDTPRLSGSISLAGGRIDDLLLLDYKETLDAGSPDVRLLAPVGAAADDHAYYAVYGWLPAGGMDPALVPDARTIWSVESGDVLAPGQPVTLQWDNGAGLIFHRQITVDDNYLFTVTQSVENRGTTPVRLAPYGIVARHGKPEGQSFYVLHEGAVGMADGELDELKYKNIAKLDPVPREGMAEIRDVTENGWIGFTDKYWMTTLVPEPGQPFTSVVKYAPAADIYQAEARLPVMDVMPGGTVGATTMLFAGAKEWQTIKDYETNLGIDRFIDSIDWGWFFPLTKGMFWILHHLNQLFAGYGLPGAMGWAIIGLTILIKLVVFPLAKTSYVSMAKMKEIQPEMEKLKERCGDDKQRLQMEMMALYKREKVNPAAGCLPIFLQIPIFFSLYKVIFVTIELRHAPWIGWIHDLSAPDPTSILNLFGLLNTPVPDPSSFLHIFSLGILPIILGISMWLQQKLNPTPTDPTQAAIFAWMPWVFMFMLGSFASGLVIYWIANNMITFIQQYTIMTMHGHRPDLFGNILASFSRKQAAAPANAPKPVSTKAAHKADTAKSGAATPAEGKPAARPSKSGRAGNSLRDKK</sequence>
<dbReference type="PRINTS" id="PR01900">
    <property type="entry name" value="YIDCPROTEIN"/>
</dbReference>
<dbReference type="InterPro" id="IPR038221">
    <property type="entry name" value="YidC_periplasmic_sf"/>
</dbReference>
<keyword evidence="4 13" id="KW-0813">Transport</keyword>
<keyword evidence="6 13" id="KW-0812">Transmembrane</keyword>
<keyword evidence="18" id="KW-1185">Reference proteome</keyword>
<evidence type="ECO:0000256" key="4">
    <source>
        <dbReference type="ARBA" id="ARBA00022448"/>
    </source>
</evidence>
<feature type="transmembrane region" description="Helical" evidence="13">
    <location>
        <begin position="387"/>
        <end position="407"/>
    </location>
</feature>
<feature type="domain" description="Membrane insertase YidC/Oxa/ALB C-terminal" evidence="15">
    <location>
        <begin position="388"/>
        <end position="590"/>
    </location>
</feature>
<dbReference type="InterPro" id="IPR019998">
    <property type="entry name" value="Membr_insert_YidC"/>
</dbReference>
<dbReference type="NCBIfam" id="TIGR03592">
    <property type="entry name" value="yidC_oxa1_cterm"/>
    <property type="match status" value="1"/>
</dbReference>
<dbReference type="NCBIfam" id="TIGR03593">
    <property type="entry name" value="yidC_nterm"/>
    <property type="match status" value="1"/>
</dbReference>
<gene>
    <name evidence="13" type="primary">yidC</name>
    <name evidence="17" type="ORF">SAMN05421795_102760</name>
</gene>
<dbReference type="InterPro" id="IPR028053">
    <property type="entry name" value="Membr_insert_YidC_N"/>
</dbReference>
<dbReference type="STRING" id="407234.SAMN05421795_102760"/>
<dbReference type="HAMAP" id="MF_01810">
    <property type="entry name" value="YidC_type1"/>
    <property type="match status" value="1"/>
</dbReference>
<feature type="transmembrane region" description="Helical" evidence="13">
    <location>
        <begin position="516"/>
        <end position="536"/>
    </location>
</feature>
<evidence type="ECO:0000256" key="12">
    <source>
        <dbReference type="ARBA" id="ARBA00033342"/>
    </source>
</evidence>
<keyword evidence="9 13" id="KW-0472">Membrane</keyword>
<evidence type="ECO:0000256" key="14">
    <source>
        <dbReference type="SAM" id="MobiDB-lite"/>
    </source>
</evidence>
<keyword evidence="10 13" id="KW-0143">Chaperone</keyword>
<organism evidence="17 18">
    <name type="scientific">Phaeovulum vinaykumarii</name>
    <dbReference type="NCBI Taxonomy" id="407234"/>
    <lineage>
        <taxon>Bacteria</taxon>
        <taxon>Pseudomonadati</taxon>
        <taxon>Pseudomonadota</taxon>
        <taxon>Alphaproteobacteria</taxon>
        <taxon>Rhodobacterales</taxon>
        <taxon>Paracoccaceae</taxon>
        <taxon>Phaeovulum</taxon>
    </lineage>
</organism>
<feature type="region of interest" description="Disordered" evidence="14">
    <location>
        <begin position="33"/>
        <end position="62"/>
    </location>
</feature>
<dbReference type="InterPro" id="IPR028055">
    <property type="entry name" value="YidC/Oxa/ALB_C"/>
</dbReference>
<evidence type="ECO:0000256" key="9">
    <source>
        <dbReference type="ARBA" id="ARBA00023136"/>
    </source>
</evidence>
<evidence type="ECO:0000256" key="5">
    <source>
        <dbReference type="ARBA" id="ARBA00022475"/>
    </source>
</evidence>
<feature type="transmembrane region" description="Helical" evidence="13">
    <location>
        <begin position="557"/>
        <end position="577"/>
    </location>
</feature>
<dbReference type="InterPro" id="IPR001708">
    <property type="entry name" value="YidC/ALB3/OXA1/COX18"/>
</dbReference>
<evidence type="ECO:0000256" key="7">
    <source>
        <dbReference type="ARBA" id="ARBA00022927"/>
    </source>
</evidence>
<feature type="region of interest" description="Disordered" evidence="14">
    <location>
        <begin position="614"/>
        <end position="663"/>
    </location>
</feature>
<dbReference type="GO" id="GO:0005886">
    <property type="term" value="C:plasma membrane"/>
    <property type="evidence" value="ECO:0007669"/>
    <property type="project" value="UniProtKB-SubCell"/>
</dbReference>
<name>A0A1N7LAJ7_9RHOB</name>
<dbReference type="CDD" id="cd19961">
    <property type="entry name" value="EcYidC-like_peri"/>
    <property type="match status" value="1"/>
</dbReference>
<dbReference type="AlphaFoldDB" id="A0A1N7LAJ7"/>